<dbReference type="InterPro" id="IPR013762">
    <property type="entry name" value="Integrase-like_cat_sf"/>
</dbReference>
<proteinExistence type="predicted"/>
<sequence>MKLKKGISKGKQLFKNESQIIKKTYQEAFKEYIAISKVRGLSEDTIKTYYYHNKYFCEFLGKNKNCGGLDVKTIESYVLFLQEKGMKGTTINSYLQNISPVLKYCMKKGYIFEYFNIPYVKVQQEHKEIFTEDELNTLLQPPKSKDFVSIRVYTCVWLLASTGLRASELRHLKVNNLNMIDRIITCNYTKNKKARYLPISSSLYEVLDNYLNLRKGDGEDYLFPTVYGDILSRTSLQKGIVKYCHQRGIKKSGIHIYRHTFITRSVEKNVSPLILKNITGHATFKQLNNYYNSRMSSMVEVIDNIAPQLNKKENHFKKRGGRK</sequence>
<dbReference type="InterPro" id="IPR025269">
    <property type="entry name" value="SAM-like_dom"/>
</dbReference>
<dbReference type="InterPro" id="IPR002104">
    <property type="entry name" value="Integrase_catalytic"/>
</dbReference>
<feature type="domain" description="Tyr recombinase" evidence="4">
    <location>
        <begin position="125"/>
        <end position="303"/>
    </location>
</feature>
<dbReference type="PROSITE" id="PS51898">
    <property type="entry name" value="TYR_RECOMBINASE"/>
    <property type="match status" value="1"/>
</dbReference>
<dbReference type="Gene3D" id="1.10.443.10">
    <property type="entry name" value="Intergrase catalytic core"/>
    <property type="match status" value="1"/>
</dbReference>
<dbReference type="CDD" id="cd00796">
    <property type="entry name" value="INT_Rci_Hp1_C"/>
    <property type="match status" value="1"/>
</dbReference>
<dbReference type="HOGENOM" id="CLU_027562_9_2_9"/>
<evidence type="ECO:0000259" key="4">
    <source>
        <dbReference type="PROSITE" id="PS51898"/>
    </source>
</evidence>
<keyword evidence="2" id="KW-0233">DNA recombination</keyword>
<organism evidence="6 7">
    <name type="scientific">Clostridium kluyveri (strain NBRC 12016)</name>
    <dbReference type="NCBI Taxonomy" id="583346"/>
    <lineage>
        <taxon>Bacteria</taxon>
        <taxon>Bacillati</taxon>
        <taxon>Bacillota</taxon>
        <taxon>Clostridia</taxon>
        <taxon>Eubacteriales</taxon>
        <taxon>Clostridiaceae</taxon>
        <taxon>Clostridium</taxon>
    </lineage>
</organism>
<dbReference type="GO" id="GO:0003677">
    <property type="term" value="F:DNA binding"/>
    <property type="evidence" value="ECO:0007669"/>
    <property type="project" value="UniProtKB-UniRule"/>
</dbReference>
<dbReference type="GO" id="GO:0006310">
    <property type="term" value="P:DNA recombination"/>
    <property type="evidence" value="ECO:0007669"/>
    <property type="project" value="UniProtKB-KW"/>
</dbReference>
<dbReference type="Proteomes" id="UP000007969">
    <property type="component" value="Chromosome"/>
</dbReference>
<evidence type="ECO:0000313" key="6">
    <source>
        <dbReference type="EMBL" id="BAH05463.1"/>
    </source>
</evidence>
<dbReference type="GO" id="GO:0015074">
    <property type="term" value="P:DNA integration"/>
    <property type="evidence" value="ECO:0007669"/>
    <property type="project" value="InterPro"/>
</dbReference>
<dbReference type="SUPFAM" id="SSF56349">
    <property type="entry name" value="DNA breaking-rejoining enzymes"/>
    <property type="match status" value="1"/>
</dbReference>
<dbReference type="InterPro" id="IPR044068">
    <property type="entry name" value="CB"/>
</dbReference>
<evidence type="ECO:0000313" key="7">
    <source>
        <dbReference type="Proteomes" id="UP000007969"/>
    </source>
</evidence>
<reference evidence="7" key="1">
    <citation type="submission" date="2005-09" db="EMBL/GenBank/DDBJ databases">
        <title>Complete genome sequence of Clostridium kluyveri and comparative genomics of Clostridia species.</title>
        <authorList>
            <person name="Inui M."/>
            <person name="Nonaka H."/>
            <person name="Shinoda Y."/>
            <person name="Ikenaga Y."/>
            <person name="Abe M."/>
            <person name="Naito K."/>
            <person name="Vertes A.A."/>
            <person name="Yukawa H."/>
        </authorList>
    </citation>
    <scope>NUCLEOTIDE SEQUENCE [LARGE SCALE GENOMIC DNA]</scope>
    <source>
        <strain evidence="7">NBRC 12016</strain>
    </source>
</reference>
<evidence type="ECO:0000256" key="3">
    <source>
        <dbReference type="PROSITE-ProRule" id="PRU01248"/>
    </source>
</evidence>
<dbReference type="PROSITE" id="PS51900">
    <property type="entry name" value="CB"/>
    <property type="match status" value="1"/>
</dbReference>
<protein>
    <recommendedName>
        <fullName evidence="8">Integrase</fullName>
    </recommendedName>
</protein>
<dbReference type="AlphaFoldDB" id="B9DYY8"/>
<dbReference type="Pfam" id="PF00589">
    <property type="entry name" value="Phage_integrase"/>
    <property type="match status" value="1"/>
</dbReference>
<feature type="domain" description="Core-binding (CB)" evidence="5">
    <location>
        <begin position="23"/>
        <end position="106"/>
    </location>
</feature>
<dbReference type="Gene3D" id="1.10.150.130">
    <property type="match status" value="1"/>
</dbReference>
<evidence type="ECO:0008006" key="8">
    <source>
        <dbReference type="Google" id="ProtNLM"/>
    </source>
</evidence>
<gene>
    <name evidence="6" type="ordered locus">CKR_0412</name>
</gene>
<dbReference type="RefSeq" id="WP_012620141.1">
    <property type="nucleotide sequence ID" value="NC_011837.1"/>
</dbReference>
<evidence type="ECO:0000256" key="1">
    <source>
        <dbReference type="ARBA" id="ARBA00023125"/>
    </source>
</evidence>
<keyword evidence="1 3" id="KW-0238">DNA-binding</keyword>
<dbReference type="Pfam" id="PF13102">
    <property type="entry name" value="Phage_int_SAM_5"/>
    <property type="match status" value="1"/>
</dbReference>
<evidence type="ECO:0000259" key="5">
    <source>
        <dbReference type="PROSITE" id="PS51900"/>
    </source>
</evidence>
<evidence type="ECO:0000256" key="2">
    <source>
        <dbReference type="ARBA" id="ARBA00023172"/>
    </source>
</evidence>
<dbReference type="EMBL" id="AP009049">
    <property type="protein sequence ID" value="BAH05463.1"/>
    <property type="molecule type" value="Genomic_DNA"/>
</dbReference>
<dbReference type="PANTHER" id="PTHR30349:SF89">
    <property type="entry name" value="INTEGRASE_RECOMBINASE"/>
    <property type="match status" value="1"/>
</dbReference>
<accession>B9DYY8</accession>
<dbReference type="InterPro" id="IPR050090">
    <property type="entry name" value="Tyrosine_recombinase_XerCD"/>
</dbReference>
<dbReference type="InterPro" id="IPR010998">
    <property type="entry name" value="Integrase_recombinase_N"/>
</dbReference>
<name>B9DYY8_CLOK1</name>
<dbReference type="KEGG" id="ckr:CKR_0412"/>
<dbReference type="InterPro" id="IPR011010">
    <property type="entry name" value="DNA_brk_join_enz"/>
</dbReference>
<dbReference type="PANTHER" id="PTHR30349">
    <property type="entry name" value="PHAGE INTEGRASE-RELATED"/>
    <property type="match status" value="1"/>
</dbReference>